<dbReference type="Proteomes" id="UP001175211">
    <property type="component" value="Unassembled WGS sequence"/>
</dbReference>
<feature type="compositionally biased region" description="Polar residues" evidence="1">
    <location>
        <begin position="116"/>
        <end position="130"/>
    </location>
</feature>
<dbReference type="RefSeq" id="XP_060323894.1">
    <property type="nucleotide sequence ID" value="XM_060478418.1"/>
</dbReference>
<dbReference type="AlphaFoldDB" id="A0AA39JIR4"/>
<keyword evidence="2" id="KW-0812">Transmembrane</keyword>
<feature type="transmembrane region" description="Helical" evidence="2">
    <location>
        <begin position="12"/>
        <end position="36"/>
    </location>
</feature>
<comment type="caution">
    <text evidence="3">The sequence shown here is derived from an EMBL/GenBank/DDBJ whole genome shotgun (WGS) entry which is preliminary data.</text>
</comment>
<reference evidence="3" key="1">
    <citation type="submission" date="2023-06" db="EMBL/GenBank/DDBJ databases">
        <authorList>
            <consortium name="Lawrence Berkeley National Laboratory"/>
            <person name="Ahrendt S."/>
            <person name="Sahu N."/>
            <person name="Indic B."/>
            <person name="Wong-Bajracharya J."/>
            <person name="Merenyi Z."/>
            <person name="Ke H.-M."/>
            <person name="Monk M."/>
            <person name="Kocsube S."/>
            <person name="Drula E."/>
            <person name="Lipzen A."/>
            <person name="Balint B."/>
            <person name="Henrissat B."/>
            <person name="Andreopoulos B."/>
            <person name="Martin F.M."/>
            <person name="Harder C.B."/>
            <person name="Rigling D."/>
            <person name="Ford K.L."/>
            <person name="Foster G.D."/>
            <person name="Pangilinan J."/>
            <person name="Papanicolaou A."/>
            <person name="Barry K."/>
            <person name="LaButti K."/>
            <person name="Viragh M."/>
            <person name="Koriabine M."/>
            <person name="Yan M."/>
            <person name="Riley R."/>
            <person name="Champramary S."/>
            <person name="Plett K.L."/>
            <person name="Tsai I.J."/>
            <person name="Slot J."/>
            <person name="Sipos G."/>
            <person name="Plett J."/>
            <person name="Nagy L.G."/>
            <person name="Grigoriev I.V."/>
        </authorList>
    </citation>
    <scope>NUCLEOTIDE SEQUENCE</scope>
    <source>
        <strain evidence="3">CCBAS 213</strain>
    </source>
</reference>
<organism evidence="3 4">
    <name type="scientific">Armillaria tabescens</name>
    <name type="common">Ringless honey mushroom</name>
    <name type="synonym">Agaricus tabescens</name>
    <dbReference type="NCBI Taxonomy" id="1929756"/>
    <lineage>
        <taxon>Eukaryota</taxon>
        <taxon>Fungi</taxon>
        <taxon>Dikarya</taxon>
        <taxon>Basidiomycota</taxon>
        <taxon>Agaricomycotina</taxon>
        <taxon>Agaricomycetes</taxon>
        <taxon>Agaricomycetidae</taxon>
        <taxon>Agaricales</taxon>
        <taxon>Marasmiineae</taxon>
        <taxon>Physalacriaceae</taxon>
        <taxon>Desarmillaria</taxon>
    </lineage>
</organism>
<evidence type="ECO:0000256" key="2">
    <source>
        <dbReference type="SAM" id="Phobius"/>
    </source>
</evidence>
<evidence type="ECO:0000313" key="4">
    <source>
        <dbReference type="Proteomes" id="UP001175211"/>
    </source>
</evidence>
<evidence type="ECO:0000313" key="3">
    <source>
        <dbReference type="EMBL" id="KAK0441208.1"/>
    </source>
</evidence>
<protein>
    <submittedName>
        <fullName evidence="3">Uncharacterized protein</fullName>
    </submittedName>
</protein>
<accession>A0AA39JIR4</accession>
<gene>
    <name evidence="3" type="ORF">EV420DRAFT_1650129</name>
</gene>
<keyword evidence="2" id="KW-1133">Transmembrane helix</keyword>
<name>A0AA39JIR4_ARMTA</name>
<evidence type="ECO:0000256" key="1">
    <source>
        <dbReference type="SAM" id="MobiDB-lite"/>
    </source>
</evidence>
<sequence length="413" mass="45390">MDPDEPHISSSLFALVYCYFEDLVVFPLLITLDVIFSSFSIFSSLKMSFSYAPANATASPRGMRSAGRSSSTDANGTRVSTEYFRSTSPPSTPKRKARGRLSGPGPERSPHRWRSRAQSPTDNYAISRSNSSHRARPSTPPPSITAEAFSPLSPPSKYNKHATTMYQGPRIQRYKSQSRMESLLPASLSEVPRRGSTPGLALYKMFDFAPNGPDIAQVCSTIPPCAWIKTSASSREYQFAFKLPQPGDDIRYLSAAPRQCWTKITFADKHRAINPNDPSTTVPLAGVSLVEVLLSESGRNELALVDGEQCVSFGNRGVPTTIDLSIRINGYPPTIPKISVSCAHGQLTRRGLLSAIAKEFYLATKSGKPTRGFVHHSGLPERISLDNLRIVSIYAIDDIVWHPELLYCSSVKK</sequence>
<dbReference type="EMBL" id="JAUEPS010000071">
    <property type="protein sequence ID" value="KAK0441208.1"/>
    <property type="molecule type" value="Genomic_DNA"/>
</dbReference>
<proteinExistence type="predicted"/>
<dbReference type="GeneID" id="85361966"/>
<keyword evidence="2" id="KW-0472">Membrane</keyword>
<feature type="compositionally biased region" description="Polar residues" evidence="1">
    <location>
        <begin position="67"/>
        <end position="89"/>
    </location>
</feature>
<keyword evidence="4" id="KW-1185">Reference proteome</keyword>
<feature type="region of interest" description="Disordered" evidence="1">
    <location>
        <begin position="56"/>
        <end position="162"/>
    </location>
</feature>